<organism evidence="1 2">
    <name type="scientific">Paenibacillus sediminis</name>
    <dbReference type="NCBI Taxonomy" id="664909"/>
    <lineage>
        <taxon>Bacteria</taxon>
        <taxon>Bacillati</taxon>
        <taxon>Bacillota</taxon>
        <taxon>Bacilli</taxon>
        <taxon>Bacillales</taxon>
        <taxon>Paenibacillaceae</taxon>
        <taxon>Paenibacillus</taxon>
    </lineage>
</organism>
<dbReference type="EMBL" id="JAGGKP010000022">
    <property type="protein sequence ID" value="MBP1938670.1"/>
    <property type="molecule type" value="Genomic_DNA"/>
</dbReference>
<sequence>MALEVIEMAQNDERSDMADIHLVYNIVIEPNLKDAELQKEFGCAEPTNIVGLLFRAGEIGALSESVQKD</sequence>
<comment type="caution">
    <text evidence="1">The sequence shown here is derived from an EMBL/GenBank/DDBJ whole genome shotgun (WGS) entry which is preliminary data.</text>
</comment>
<dbReference type="InterPro" id="IPR014986">
    <property type="entry name" value="XkdN-like"/>
</dbReference>
<dbReference type="Proteomes" id="UP001519273">
    <property type="component" value="Unassembled WGS sequence"/>
</dbReference>
<dbReference type="InterPro" id="IPR038559">
    <property type="entry name" value="XkdN-like_sf"/>
</dbReference>
<dbReference type="RefSeq" id="WP_209853386.1">
    <property type="nucleotide sequence ID" value="NZ_CBCRVE010000024.1"/>
</dbReference>
<accession>A0ABS4H807</accession>
<proteinExistence type="predicted"/>
<dbReference type="Gene3D" id="3.30.2220.30">
    <property type="match status" value="1"/>
</dbReference>
<name>A0ABS4H807_9BACL</name>
<evidence type="ECO:0000313" key="1">
    <source>
        <dbReference type="EMBL" id="MBP1938670.1"/>
    </source>
</evidence>
<protein>
    <submittedName>
        <fullName evidence="1">Uncharacterized protein</fullName>
    </submittedName>
</protein>
<evidence type="ECO:0000313" key="2">
    <source>
        <dbReference type="Proteomes" id="UP001519273"/>
    </source>
</evidence>
<keyword evidence="2" id="KW-1185">Reference proteome</keyword>
<gene>
    <name evidence="1" type="ORF">J2Z20_003612</name>
</gene>
<dbReference type="Pfam" id="PF08890">
    <property type="entry name" value="Phage_TAC_5"/>
    <property type="match status" value="1"/>
</dbReference>
<reference evidence="1 2" key="1">
    <citation type="submission" date="2021-03" db="EMBL/GenBank/DDBJ databases">
        <title>Genomic Encyclopedia of Type Strains, Phase IV (KMG-IV): sequencing the most valuable type-strain genomes for metagenomic binning, comparative biology and taxonomic classification.</title>
        <authorList>
            <person name="Goeker M."/>
        </authorList>
    </citation>
    <scope>NUCLEOTIDE SEQUENCE [LARGE SCALE GENOMIC DNA]</scope>
    <source>
        <strain evidence="1 2">DSM 23491</strain>
    </source>
</reference>